<feature type="transmembrane region" description="Helical" evidence="1">
    <location>
        <begin position="363"/>
        <end position="382"/>
    </location>
</feature>
<dbReference type="OrthoDB" id="447444at2759"/>
<proteinExistence type="predicted"/>
<dbReference type="InterPro" id="IPR012171">
    <property type="entry name" value="Fatty_acid_desaturase"/>
</dbReference>
<sequence>MALTGQTGRLVADPTIGVEDMTVVFENWLKSRVTRDVFKELNLPRGLTFKTAPIGTWLAGVAGLYKEIMTLAPNGMLSPKKVRAALGKMNDSDKVNHTRHSDSDFIGVIDEGIRLGWCEVTAPVCVWNIFRPQLVAGEPDTVIQVGNNDHHERNTGAGELDPLVTSSSIDDYFHRERAMALSFAVLPSHRPELLRVPAEGHQAPATSSQHAAQLAVPAAAAAAAAVMALLKKWRADDGEAWQSLALTAFLYVFSVAAVHLSAGSWPSIVLLAFSLVRSFIVFHDAAHSSFFEKAEDNKLLGQVLQFFVNYSLDEWNQIHNSHHNHFGDNTVKDNSLTIWFSEEELEKGPWWKWFLHRIIRDPIFFYPLAGLFVFFLNKPLQHGPYRVIVPFLVYSLLGSQTFVAYLLASWFGGSVGVAFFHLQHHCNAPYRCEDESTRTHVDAALLGSTRIPLFWPLSVFSFGIEYHHIHHFDIRVPGYRLPRCDAEGEAQNLWARANTVDGPRAVKSLCHTLFRGSSDQAAL</sequence>
<evidence type="ECO:0000313" key="3">
    <source>
        <dbReference type="EMBL" id="OLP99721.1"/>
    </source>
</evidence>
<comment type="caution">
    <text evidence="3">The sequence shown here is derived from an EMBL/GenBank/DDBJ whole genome shotgun (WGS) entry which is preliminary data.</text>
</comment>
<gene>
    <name evidence="3" type="primary">des</name>
    <name evidence="3" type="ORF">AK812_SmicGene17704</name>
</gene>
<protein>
    <submittedName>
        <fullName evidence="3">Fatty acid desaturase</fullName>
    </submittedName>
</protein>
<dbReference type="Proteomes" id="UP000186817">
    <property type="component" value="Unassembled WGS sequence"/>
</dbReference>
<name>A0A1Q9DX32_SYMMI</name>
<reference evidence="3 4" key="1">
    <citation type="submission" date="2016-02" db="EMBL/GenBank/DDBJ databases">
        <title>Genome analysis of coral dinoflagellate symbionts highlights evolutionary adaptations to a symbiotic lifestyle.</title>
        <authorList>
            <person name="Aranda M."/>
            <person name="Li Y."/>
            <person name="Liew Y.J."/>
            <person name="Baumgarten S."/>
            <person name="Simakov O."/>
            <person name="Wilson M."/>
            <person name="Piel J."/>
            <person name="Ashoor H."/>
            <person name="Bougouffa S."/>
            <person name="Bajic V.B."/>
            <person name="Ryu T."/>
            <person name="Ravasi T."/>
            <person name="Bayer T."/>
            <person name="Micklem G."/>
            <person name="Kim H."/>
            <person name="Bhak J."/>
            <person name="Lajeunesse T.C."/>
            <person name="Voolstra C.R."/>
        </authorList>
    </citation>
    <scope>NUCLEOTIDE SEQUENCE [LARGE SCALE GENOMIC DNA]</scope>
    <source>
        <strain evidence="3 4">CCMP2467</strain>
    </source>
</reference>
<feature type="transmembrane region" description="Helical" evidence="1">
    <location>
        <begin position="211"/>
        <end position="230"/>
    </location>
</feature>
<keyword evidence="1" id="KW-1133">Transmembrane helix</keyword>
<keyword evidence="4" id="KW-1185">Reference proteome</keyword>
<dbReference type="GO" id="GO:0016717">
    <property type="term" value="F:oxidoreductase activity, acting on paired donors, with oxidation of a pair of donors resulting in the reduction of molecular oxygen to two molecules of water"/>
    <property type="evidence" value="ECO:0007669"/>
    <property type="project" value="TreeGrafter"/>
</dbReference>
<dbReference type="PANTHER" id="PTHR19353">
    <property type="entry name" value="FATTY ACID DESATURASE 2"/>
    <property type="match status" value="1"/>
</dbReference>
<dbReference type="Pfam" id="PF00487">
    <property type="entry name" value="FA_desaturase"/>
    <property type="match status" value="1"/>
</dbReference>
<dbReference type="PANTHER" id="PTHR19353:SF73">
    <property type="entry name" value="FATTY ACID DESATURASE"/>
    <property type="match status" value="1"/>
</dbReference>
<dbReference type="GO" id="GO:0016020">
    <property type="term" value="C:membrane"/>
    <property type="evidence" value="ECO:0007669"/>
    <property type="project" value="TreeGrafter"/>
</dbReference>
<dbReference type="EMBL" id="LSRX01000352">
    <property type="protein sequence ID" value="OLP99721.1"/>
    <property type="molecule type" value="Genomic_DNA"/>
</dbReference>
<dbReference type="GO" id="GO:0006629">
    <property type="term" value="P:lipid metabolic process"/>
    <property type="evidence" value="ECO:0007669"/>
    <property type="project" value="InterPro"/>
</dbReference>
<feature type="domain" description="Fatty acid desaturase" evidence="2">
    <location>
        <begin position="265"/>
        <end position="487"/>
    </location>
</feature>
<keyword evidence="1" id="KW-0812">Transmembrane</keyword>
<keyword evidence="1" id="KW-0472">Membrane</keyword>
<dbReference type="InterPro" id="IPR005804">
    <property type="entry name" value="FA_desaturase_dom"/>
</dbReference>
<organism evidence="3 4">
    <name type="scientific">Symbiodinium microadriaticum</name>
    <name type="common">Dinoflagellate</name>
    <name type="synonym">Zooxanthella microadriatica</name>
    <dbReference type="NCBI Taxonomy" id="2951"/>
    <lineage>
        <taxon>Eukaryota</taxon>
        <taxon>Sar</taxon>
        <taxon>Alveolata</taxon>
        <taxon>Dinophyceae</taxon>
        <taxon>Suessiales</taxon>
        <taxon>Symbiodiniaceae</taxon>
        <taxon>Symbiodinium</taxon>
    </lineage>
</organism>
<feature type="transmembrane region" description="Helical" evidence="1">
    <location>
        <begin position="242"/>
        <end position="262"/>
    </location>
</feature>
<evidence type="ECO:0000259" key="2">
    <source>
        <dbReference type="Pfam" id="PF00487"/>
    </source>
</evidence>
<evidence type="ECO:0000313" key="4">
    <source>
        <dbReference type="Proteomes" id="UP000186817"/>
    </source>
</evidence>
<accession>A0A1Q9DX32</accession>
<evidence type="ECO:0000256" key="1">
    <source>
        <dbReference type="SAM" id="Phobius"/>
    </source>
</evidence>
<dbReference type="AlphaFoldDB" id="A0A1Q9DX32"/>